<gene>
    <name evidence="1" type="ORF">UFOVP55_13</name>
</gene>
<evidence type="ECO:0000313" key="1">
    <source>
        <dbReference type="EMBL" id="CAB4124599.1"/>
    </source>
</evidence>
<name>A0A6J5KXD4_9CAUD</name>
<proteinExistence type="predicted"/>
<organism evidence="1">
    <name type="scientific">uncultured Caudovirales phage</name>
    <dbReference type="NCBI Taxonomy" id="2100421"/>
    <lineage>
        <taxon>Viruses</taxon>
        <taxon>Duplodnaviria</taxon>
        <taxon>Heunggongvirae</taxon>
        <taxon>Uroviricota</taxon>
        <taxon>Caudoviricetes</taxon>
        <taxon>Peduoviridae</taxon>
        <taxon>Maltschvirus</taxon>
        <taxon>Maltschvirus maltsch</taxon>
    </lineage>
</organism>
<accession>A0A6J5KXD4</accession>
<sequence length="580" mass="63348">MPAIKLSSFGGMTPAVDSRLLSDNMAAAAENVWLYAGTLEGIREPKVIHAGLSSTTKRVFRIPKEYVDKDHIQDSYWLEFPYKDVDVLKSPTSNDSYGRYYWAMDGGAGTEPPRYNTLARIANSDPALYLGITSPSVAPGVSVPTPGVGAIVVTRSYAYTWVSAYGEEGAPSSATVATGAVSASWTITLTAPTSADTTNRNLSKVRIYRTITSSSGVATYFEVIELPIATTSYVDTLSDTVVSGNNQLSSFNWTPPPTDLKGMVAMANGMFVGFRANEVWFCEPYRPHAWPSDYTLSVDYKIVGLGVVGQTVVVCTEAATYAATGLDPATTTMSKISSREPCLSRGSIVSMPMGVLYASPNGLMLATQSDVQNSTKGLFTKDKWLSELTVSQLRAAMLGGSYYCYGSITPGCYQEDAFEDTTFEFTDYSGARNGGIIDGNDPRVAFTRLTTDYPTTNVSNDPWTNEVFVVRDGTVYQIDISEDRPRSEFTWTSKKFQAPKQQNFEAMKVYFDNPEGVTPLGTLRIFADDRLVSTRPLVKSGQMIRMPSGFRADFWQIEIVTRVVISNIQMATSARELANV</sequence>
<protein>
    <submittedName>
        <fullName evidence="1">Uncharacterized protein</fullName>
    </submittedName>
</protein>
<dbReference type="EMBL" id="LR796185">
    <property type="protein sequence ID" value="CAB4124599.1"/>
    <property type="molecule type" value="Genomic_DNA"/>
</dbReference>
<reference evidence="1" key="1">
    <citation type="submission" date="2020-04" db="EMBL/GenBank/DDBJ databases">
        <authorList>
            <person name="Chiriac C."/>
            <person name="Salcher M."/>
            <person name="Ghai R."/>
            <person name="Kavagutti S V."/>
        </authorList>
    </citation>
    <scope>NUCLEOTIDE SEQUENCE</scope>
</reference>